<keyword evidence="3" id="KW-1185">Reference proteome</keyword>
<dbReference type="SUPFAM" id="SSF52833">
    <property type="entry name" value="Thioredoxin-like"/>
    <property type="match status" value="1"/>
</dbReference>
<proteinExistence type="predicted"/>
<evidence type="ECO:0000313" key="3">
    <source>
        <dbReference type="Proteomes" id="UP000307999"/>
    </source>
</evidence>
<organism evidence="2 3">
    <name type="scientific">Thalassotalea mangrovi</name>
    <dbReference type="NCBI Taxonomy" id="2572245"/>
    <lineage>
        <taxon>Bacteria</taxon>
        <taxon>Pseudomonadati</taxon>
        <taxon>Pseudomonadota</taxon>
        <taxon>Gammaproteobacteria</taxon>
        <taxon>Alteromonadales</taxon>
        <taxon>Colwelliaceae</taxon>
        <taxon>Thalassotalea</taxon>
    </lineage>
</organism>
<reference evidence="2 3" key="1">
    <citation type="submission" date="2019-04" db="EMBL/GenBank/DDBJ databases">
        <title>Thalassotalea guangxiensis sp. nov., isolated from sediment of the coastal wetland.</title>
        <authorList>
            <person name="Zheng S."/>
            <person name="Zhang D."/>
        </authorList>
    </citation>
    <scope>NUCLEOTIDE SEQUENCE [LARGE SCALE GENOMIC DNA]</scope>
    <source>
        <strain evidence="2 3">ZS-4</strain>
    </source>
</reference>
<evidence type="ECO:0000313" key="2">
    <source>
        <dbReference type="EMBL" id="TKB44770.1"/>
    </source>
</evidence>
<dbReference type="AlphaFoldDB" id="A0A4U1B482"/>
<dbReference type="Proteomes" id="UP000307999">
    <property type="component" value="Unassembled WGS sequence"/>
</dbReference>
<accession>A0A4U1B482</accession>
<dbReference type="InterPro" id="IPR036249">
    <property type="entry name" value="Thioredoxin-like_sf"/>
</dbReference>
<name>A0A4U1B482_9GAMM</name>
<gene>
    <name evidence="2" type="ORF">E8M12_10775</name>
</gene>
<dbReference type="GO" id="GO:0016491">
    <property type="term" value="F:oxidoreductase activity"/>
    <property type="evidence" value="ECO:0007669"/>
    <property type="project" value="InterPro"/>
</dbReference>
<protein>
    <submittedName>
        <fullName evidence="2">Disulfide bond formation protein DsbA</fullName>
    </submittedName>
</protein>
<dbReference type="Pfam" id="PF01323">
    <property type="entry name" value="DSBA"/>
    <property type="match status" value="1"/>
</dbReference>
<dbReference type="InterPro" id="IPR001853">
    <property type="entry name" value="DSBA-like_thioredoxin_dom"/>
</dbReference>
<feature type="domain" description="DSBA-like thioredoxin" evidence="1">
    <location>
        <begin position="12"/>
        <end position="200"/>
    </location>
</feature>
<dbReference type="Gene3D" id="3.40.30.10">
    <property type="entry name" value="Glutaredoxin"/>
    <property type="match status" value="1"/>
</dbReference>
<sequence length="223" mass="25276">MTTRRKLLMIKIDYFTDVLCIWAFINERRIEELAKEYGDDIEIHHHYVDVFGAVEEKMQAQWQAKGGYPGFREHVFESAGQFQLSLDDSVWDTCRPTSSAPAHLYGKAIAIVYGSQSELHWLSGLRNAFFNQGRDISQVSVLRQLLTDLEFEAQPVIAQIESGDALAHLMSDRKKSDNLKIKGSPSMVMNDGRQILLGNVGYGIIRANIEELLQDKSAHASWC</sequence>
<comment type="caution">
    <text evidence="2">The sequence shown here is derived from an EMBL/GenBank/DDBJ whole genome shotgun (WGS) entry which is preliminary data.</text>
</comment>
<dbReference type="EMBL" id="SWDB01000026">
    <property type="protein sequence ID" value="TKB44770.1"/>
    <property type="molecule type" value="Genomic_DNA"/>
</dbReference>
<evidence type="ECO:0000259" key="1">
    <source>
        <dbReference type="Pfam" id="PF01323"/>
    </source>
</evidence>
<dbReference type="OrthoDB" id="9799122at2"/>